<keyword evidence="4" id="KW-0378">Hydrolase</keyword>
<dbReference type="PANTHER" id="PTHR10030:SF37">
    <property type="entry name" value="ALPHA-L-FUCOSIDASE-RELATED"/>
    <property type="match status" value="1"/>
</dbReference>
<comment type="caution">
    <text evidence="8">The sequence shown here is derived from an EMBL/GenBank/DDBJ whole genome shotgun (WGS) entry which is preliminary data.</text>
</comment>
<dbReference type="InterPro" id="IPR000933">
    <property type="entry name" value="Glyco_hydro_29"/>
</dbReference>
<dbReference type="Proteomes" id="UP000435985">
    <property type="component" value="Unassembled WGS sequence"/>
</dbReference>
<dbReference type="GO" id="GO:0004560">
    <property type="term" value="F:alpha-L-fucosidase activity"/>
    <property type="evidence" value="ECO:0007669"/>
    <property type="project" value="InterPro"/>
</dbReference>
<evidence type="ECO:0000256" key="1">
    <source>
        <dbReference type="ARBA" id="ARBA00007951"/>
    </source>
</evidence>
<dbReference type="GO" id="GO:0016139">
    <property type="term" value="P:glycoside catabolic process"/>
    <property type="evidence" value="ECO:0007669"/>
    <property type="project" value="TreeGrafter"/>
</dbReference>
<protein>
    <recommendedName>
        <fullName evidence="2">alpha-L-fucosidase</fullName>
        <ecNumber evidence="2">3.2.1.51</ecNumber>
    </recommendedName>
</protein>
<keyword evidence="3 6" id="KW-0732">Signal</keyword>
<dbReference type="Pfam" id="PF01120">
    <property type="entry name" value="Alpha_L_fucos"/>
    <property type="match status" value="1"/>
</dbReference>
<evidence type="ECO:0000259" key="7">
    <source>
        <dbReference type="Pfam" id="PF01120"/>
    </source>
</evidence>
<proteinExistence type="inferred from homology"/>
<evidence type="ECO:0000256" key="6">
    <source>
        <dbReference type="SAM" id="SignalP"/>
    </source>
</evidence>
<keyword evidence="5" id="KW-0326">Glycosidase</keyword>
<evidence type="ECO:0000256" key="4">
    <source>
        <dbReference type="ARBA" id="ARBA00022801"/>
    </source>
</evidence>
<evidence type="ECO:0000313" key="9">
    <source>
        <dbReference type="Proteomes" id="UP000435985"/>
    </source>
</evidence>
<evidence type="ECO:0000256" key="2">
    <source>
        <dbReference type="ARBA" id="ARBA00012662"/>
    </source>
</evidence>
<accession>A0A642C4Q7</accession>
<sequence length="160" mass="18534">MKNTIIYRMKSRLITLLLLLITVSSVAFAQEAKKEIPLKYGATNEGKRQDPAMQKFRDNRLGAFIHWGLYAIPGGEWNGKVYGGAAEWLKSWAKVPADEWLKLMDQWNPTKFDAKKWAKMAKEMGTKYVKITTKHHEGFCLWPSKYTKYTVANTPYKRDI</sequence>
<dbReference type="SUPFAM" id="SSF51445">
    <property type="entry name" value="(Trans)glycosidases"/>
    <property type="match status" value="1"/>
</dbReference>
<feature type="chain" id="PRO_5025060817" description="alpha-L-fucosidase" evidence="6">
    <location>
        <begin position="30"/>
        <end position="160"/>
    </location>
</feature>
<dbReference type="InterPro" id="IPR017853">
    <property type="entry name" value="GH"/>
</dbReference>
<name>A0A642C4Q7_BACOV</name>
<evidence type="ECO:0000256" key="5">
    <source>
        <dbReference type="ARBA" id="ARBA00023295"/>
    </source>
</evidence>
<dbReference type="InterPro" id="IPR057739">
    <property type="entry name" value="Glyco_hydro_29_N"/>
</dbReference>
<dbReference type="Gene3D" id="3.20.20.80">
    <property type="entry name" value="Glycosidases"/>
    <property type="match status" value="1"/>
</dbReference>
<dbReference type="EC" id="3.2.1.51" evidence="2"/>
<feature type="signal peptide" evidence="6">
    <location>
        <begin position="1"/>
        <end position="29"/>
    </location>
</feature>
<comment type="similarity">
    <text evidence="1">Belongs to the glycosyl hydrolase 29 family.</text>
</comment>
<dbReference type="GO" id="GO:0005764">
    <property type="term" value="C:lysosome"/>
    <property type="evidence" value="ECO:0007669"/>
    <property type="project" value="TreeGrafter"/>
</dbReference>
<dbReference type="GO" id="GO:0006004">
    <property type="term" value="P:fucose metabolic process"/>
    <property type="evidence" value="ECO:0007669"/>
    <property type="project" value="TreeGrafter"/>
</dbReference>
<feature type="non-terminal residue" evidence="8">
    <location>
        <position position="160"/>
    </location>
</feature>
<dbReference type="EMBL" id="VWFO01000358">
    <property type="protein sequence ID" value="KAA4654579.1"/>
    <property type="molecule type" value="Genomic_DNA"/>
</dbReference>
<evidence type="ECO:0000256" key="3">
    <source>
        <dbReference type="ARBA" id="ARBA00022729"/>
    </source>
</evidence>
<organism evidence="8 9">
    <name type="scientific">Bacteroides ovatus</name>
    <dbReference type="NCBI Taxonomy" id="28116"/>
    <lineage>
        <taxon>Bacteria</taxon>
        <taxon>Pseudomonadati</taxon>
        <taxon>Bacteroidota</taxon>
        <taxon>Bacteroidia</taxon>
        <taxon>Bacteroidales</taxon>
        <taxon>Bacteroidaceae</taxon>
        <taxon>Bacteroides</taxon>
    </lineage>
</organism>
<dbReference type="PANTHER" id="PTHR10030">
    <property type="entry name" value="ALPHA-L-FUCOSIDASE"/>
    <property type="match status" value="1"/>
</dbReference>
<reference evidence="8 9" key="1">
    <citation type="journal article" date="2019" name="Nat. Med.">
        <title>A library of human gut bacterial isolates paired with longitudinal multiomics data enables mechanistic microbiome research.</title>
        <authorList>
            <person name="Poyet M."/>
            <person name="Groussin M."/>
            <person name="Gibbons S.M."/>
            <person name="Avila-Pacheco J."/>
            <person name="Jiang X."/>
            <person name="Kearney S.M."/>
            <person name="Perrotta A.R."/>
            <person name="Berdy B."/>
            <person name="Zhao S."/>
            <person name="Lieberman T.D."/>
            <person name="Swanson P.K."/>
            <person name="Smith M."/>
            <person name="Roesemann S."/>
            <person name="Alexander J.E."/>
            <person name="Rich S.A."/>
            <person name="Livny J."/>
            <person name="Vlamakis H."/>
            <person name="Clish C."/>
            <person name="Bullock K."/>
            <person name="Deik A."/>
            <person name="Scott J."/>
            <person name="Pierce K.A."/>
            <person name="Xavier R.J."/>
            <person name="Alm E.J."/>
        </authorList>
    </citation>
    <scope>NUCLEOTIDE SEQUENCE [LARGE SCALE GENOMIC DNA]</scope>
    <source>
        <strain evidence="8 9">BIOML-A14</strain>
    </source>
</reference>
<dbReference type="AlphaFoldDB" id="A0A642C4Q7"/>
<evidence type="ECO:0000313" key="8">
    <source>
        <dbReference type="EMBL" id="KAA4654579.1"/>
    </source>
</evidence>
<feature type="domain" description="Glycoside hydrolase family 29 N-terminal" evidence="7">
    <location>
        <begin position="29"/>
        <end position="160"/>
    </location>
</feature>
<dbReference type="SMART" id="SM00812">
    <property type="entry name" value="Alpha_L_fucos"/>
    <property type="match status" value="1"/>
</dbReference>
<gene>
    <name evidence="8" type="ORF">F3B98_29820</name>
</gene>